<comment type="caution">
    <text evidence="2">The sequence shown here is derived from an EMBL/GenBank/DDBJ whole genome shotgun (WGS) entry which is preliminary data.</text>
</comment>
<evidence type="ECO:0000256" key="1">
    <source>
        <dbReference type="SAM" id="MobiDB-lite"/>
    </source>
</evidence>
<name>A0ABD2YXM7_9GENT</name>
<proteinExistence type="predicted"/>
<dbReference type="AlphaFoldDB" id="A0ABD2YXM7"/>
<gene>
    <name evidence="2" type="ORF">ACH5RR_024741</name>
</gene>
<dbReference type="PANTHER" id="PTHR35109">
    <property type="entry name" value="GLUTAMATE RACEMASE"/>
    <property type="match status" value="1"/>
</dbReference>
<dbReference type="PANTHER" id="PTHR35109:SF2">
    <property type="entry name" value="LATE EMBRYOGENESIS ABUNDANT PROTEIN"/>
    <property type="match status" value="1"/>
</dbReference>
<organism evidence="2 3">
    <name type="scientific">Cinchona calisaya</name>
    <dbReference type="NCBI Taxonomy" id="153742"/>
    <lineage>
        <taxon>Eukaryota</taxon>
        <taxon>Viridiplantae</taxon>
        <taxon>Streptophyta</taxon>
        <taxon>Embryophyta</taxon>
        <taxon>Tracheophyta</taxon>
        <taxon>Spermatophyta</taxon>
        <taxon>Magnoliopsida</taxon>
        <taxon>eudicotyledons</taxon>
        <taxon>Gunneridae</taxon>
        <taxon>Pentapetalae</taxon>
        <taxon>asterids</taxon>
        <taxon>lamiids</taxon>
        <taxon>Gentianales</taxon>
        <taxon>Rubiaceae</taxon>
        <taxon>Cinchonoideae</taxon>
        <taxon>Cinchoneae</taxon>
        <taxon>Cinchona</taxon>
    </lineage>
</organism>
<evidence type="ECO:0000313" key="2">
    <source>
        <dbReference type="EMBL" id="KAL3512024.1"/>
    </source>
</evidence>
<evidence type="ECO:0008006" key="4">
    <source>
        <dbReference type="Google" id="ProtNLM"/>
    </source>
</evidence>
<keyword evidence="3" id="KW-1185">Reference proteome</keyword>
<reference evidence="2 3" key="1">
    <citation type="submission" date="2024-11" db="EMBL/GenBank/DDBJ databases">
        <title>A near-complete genome assembly of Cinchona calisaya.</title>
        <authorList>
            <person name="Lian D.C."/>
            <person name="Zhao X.W."/>
            <person name="Wei L."/>
        </authorList>
    </citation>
    <scope>NUCLEOTIDE SEQUENCE [LARGE SCALE GENOMIC DNA]</scope>
    <source>
        <tissue evidence="2">Nenye</tissue>
    </source>
</reference>
<feature type="region of interest" description="Disordered" evidence="1">
    <location>
        <begin position="84"/>
        <end position="103"/>
    </location>
</feature>
<dbReference type="EMBL" id="JBJUIK010000011">
    <property type="protein sequence ID" value="KAL3512024.1"/>
    <property type="molecule type" value="Genomic_DNA"/>
</dbReference>
<dbReference type="Proteomes" id="UP001630127">
    <property type="component" value="Unassembled WGS sequence"/>
</dbReference>
<sequence>MATSAGRGAQTVNSMYFKPMLRKAFHRKSNSPDVVSDTAKLNGEEMKNKSVVANQNHHHGNWWVADDRTGIFYPKGQEKVMENVPSGAAKDSEPINWFSNNDL</sequence>
<evidence type="ECO:0000313" key="3">
    <source>
        <dbReference type="Proteomes" id="UP001630127"/>
    </source>
</evidence>
<protein>
    <recommendedName>
        <fullName evidence="4">Late embryogenesis abundant protein</fullName>
    </recommendedName>
</protein>
<accession>A0ABD2YXM7</accession>